<gene>
    <name evidence="2" type="ORF">GCM10011343_09670</name>
</gene>
<protein>
    <recommendedName>
        <fullName evidence="4">Tetratricopeptide repeat-containing protein</fullName>
    </recommendedName>
</protein>
<dbReference type="AlphaFoldDB" id="A0A916XY46"/>
<feature type="signal peptide" evidence="1">
    <location>
        <begin position="1"/>
        <end position="22"/>
    </location>
</feature>
<reference evidence="2" key="2">
    <citation type="submission" date="2020-09" db="EMBL/GenBank/DDBJ databases">
        <authorList>
            <person name="Sun Q."/>
            <person name="Zhou Y."/>
        </authorList>
    </citation>
    <scope>NUCLEOTIDE SEQUENCE</scope>
    <source>
        <strain evidence="2">CGMCC 1.12506</strain>
    </source>
</reference>
<reference evidence="2" key="1">
    <citation type="journal article" date="2014" name="Int. J. Syst. Evol. Microbiol.">
        <title>Complete genome sequence of Corynebacterium casei LMG S-19264T (=DSM 44701T), isolated from a smear-ripened cheese.</title>
        <authorList>
            <consortium name="US DOE Joint Genome Institute (JGI-PGF)"/>
            <person name="Walter F."/>
            <person name="Albersmeier A."/>
            <person name="Kalinowski J."/>
            <person name="Ruckert C."/>
        </authorList>
    </citation>
    <scope>NUCLEOTIDE SEQUENCE</scope>
    <source>
        <strain evidence="2">CGMCC 1.12506</strain>
    </source>
</reference>
<keyword evidence="1" id="KW-0732">Signal</keyword>
<evidence type="ECO:0000313" key="3">
    <source>
        <dbReference type="Proteomes" id="UP000625735"/>
    </source>
</evidence>
<feature type="chain" id="PRO_5036759002" description="Tetratricopeptide repeat-containing protein" evidence="1">
    <location>
        <begin position="23"/>
        <end position="522"/>
    </location>
</feature>
<evidence type="ECO:0000313" key="2">
    <source>
        <dbReference type="EMBL" id="GGD21285.1"/>
    </source>
</evidence>
<comment type="caution">
    <text evidence="2">The sequence shown here is derived from an EMBL/GenBank/DDBJ whole genome shotgun (WGS) entry which is preliminary data.</text>
</comment>
<dbReference type="Proteomes" id="UP000625735">
    <property type="component" value="Unassembled WGS sequence"/>
</dbReference>
<keyword evidence="3" id="KW-1185">Reference proteome</keyword>
<organism evidence="2 3">
    <name type="scientific">Flavobacterium orientale</name>
    <dbReference type="NCBI Taxonomy" id="1756020"/>
    <lineage>
        <taxon>Bacteria</taxon>
        <taxon>Pseudomonadati</taxon>
        <taxon>Bacteroidota</taxon>
        <taxon>Flavobacteriia</taxon>
        <taxon>Flavobacteriales</taxon>
        <taxon>Flavobacteriaceae</taxon>
        <taxon>Flavobacterium</taxon>
    </lineage>
</organism>
<sequence length="522" mass="61614">MNFNKMKKIVFILILFSFFGWSQNTNFTQEQYQFVDEFYEKFEYSNAPVDEFIKEIEMALEKVPYHPSLVQSLLRAKFNVKDIKFMKDYCGRLDDSYLSTFQPILVDVCACAYFLNIDFNGLYHRIIPLIVDKETKELYLTAYYLGIDNHEEFIKYAKTSLSKSYEFYGQMVVRDNLFDHLVVITEENIIPTIIKDYEATIFSSELSMPVYYVLIQSAVYNSDFVIAGKLIDYVKKLDVNNYKHLFPIVALFYSYKGEERLAIEALEQAMELKDAEFEKIISAGSVSIDAFSSYSMSLRKIEDYKTRERLVSQAIAYFEKRDDYKIRFKLYQSLLYAPKDIDKARAILKECKPYLMDQNLTDLDFMIRIENELGKENSNYRLVDDFMQKVFTYNNFHAAIFQRILYRYIVNNNSKKPVFSLNEMVKEFDKLLKYPLDGATKLEYLRYKIILIGQKDREWAIRELEKLPEDEAEEIISDFESTANNSQKAAEILISNTKEIKDVKQNINFVHIAYINAIRVKK</sequence>
<accession>A0A916XY46</accession>
<dbReference type="EMBL" id="BMFG01000003">
    <property type="protein sequence ID" value="GGD21285.1"/>
    <property type="molecule type" value="Genomic_DNA"/>
</dbReference>
<proteinExistence type="predicted"/>
<name>A0A916XY46_9FLAO</name>
<evidence type="ECO:0008006" key="4">
    <source>
        <dbReference type="Google" id="ProtNLM"/>
    </source>
</evidence>
<evidence type="ECO:0000256" key="1">
    <source>
        <dbReference type="SAM" id="SignalP"/>
    </source>
</evidence>